<evidence type="ECO:0000256" key="1">
    <source>
        <dbReference type="ARBA" id="ARBA00001971"/>
    </source>
</evidence>
<evidence type="ECO:0000256" key="10">
    <source>
        <dbReference type="ARBA" id="ARBA00023004"/>
    </source>
</evidence>
<reference evidence="15" key="1">
    <citation type="submission" date="2022-08" db="EMBL/GenBank/DDBJ databases">
        <title>A Global Phylogenomic Analysis of the Shiitake Genus Lentinula.</title>
        <authorList>
            <consortium name="DOE Joint Genome Institute"/>
            <person name="Sierra-Patev S."/>
            <person name="Min B."/>
            <person name="Naranjo-Ortiz M."/>
            <person name="Looney B."/>
            <person name="Konkel Z."/>
            <person name="Slot J.C."/>
            <person name="Sakamoto Y."/>
            <person name="Steenwyk J.L."/>
            <person name="Rokas A."/>
            <person name="Carro J."/>
            <person name="Camarero S."/>
            <person name="Ferreira P."/>
            <person name="Molpeceres G."/>
            <person name="Ruiz-Duenas F.J."/>
            <person name="Serrano A."/>
            <person name="Henrissat B."/>
            <person name="Drula E."/>
            <person name="Hughes K.W."/>
            <person name="Mata J.L."/>
            <person name="Ishikawa N.K."/>
            <person name="Vargas-Isla R."/>
            <person name="Ushijima S."/>
            <person name="Smith C.A."/>
            <person name="Ahrendt S."/>
            <person name="Andreopoulos W."/>
            <person name="He G."/>
            <person name="Labutti K."/>
            <person name="Lipzen A."/>
            <person name="Ng V."/>
            <person name="Riley R."/>
            <person name="Sandor L."/>
            <person name="Barry K."/>
            <person name="Martinez A.T."/>
            <person name="Xiao Y."/>
            <person name="Gibbons J.G."/>
            <person name="Terashima K."/>
            <person name="Grigoriev I.V."/>
            <person name="Hibbett D.S."/>
        </authorList>
    </citation>
    <scope>NUCLEOTIDE SEQUENCE</scope>
    <source>
        <strain evidence="15">RHP3577 ss4</strain>
    </source>
</reference>
<dbReference type="PANTHER" id="PTHR46300:SF2">
    <property type="entry name" value="CYTOCHROME P450 MONOOXYGENASE ALNH-RELATED"/>
    <property type="match status" value="1"/>
</dbReference>
<keyword evidence="13" id="KW-0325">Glycoprotein</keyword>
<evidence type="ECO:0000256" key="2">
    <source>
        <dbReference type="ARBA" id="ARBA00004167"/>
    </source>
</evidence>
<sequence>MWDTLLFSIGFLVVTLRVIKALQLGQKLPPGPSGFPIVGNLFQIPTSQPWLVFDQWTKQYGPIFYLNIAGQDTIVLGTHKAAADLLDRRANIYSDRPDYIVLNMLTSGMHWGFSRLDDLWKRQRRRVHETLRAQTAKEYFAYQEIESVIMLDQMLTDPENFLDHFQRASTSLALSIVYGWSPLLNSDHPIISKIDQFNRQFFVAAVPGSFWVEFKYFKWMRYLPRWMCAWRRDAEETFKRVTITLEGLSMDVQKRMDGGDDPTSVCGKLLRNVQKEDFFEAAWTSASYRFARQTSGQLAWFMQAMILYPETQRLAQEELDRVVGPYRLPTFDDFDHLPFIQAMVKETMRWRGIGPLGVPHRLTQDDYYEGYFLPKDTICYANVWSIHLDKNVYGDDAKHFNPGRFLDDNGKLESSIADTRDEGHVTYGFGKRICVARHVANNSLFIHIAFLLWAFNISAEIDADGNRNLPDSLQCKEGLSV</sequence>
<dbReference type="CDD" id="cd11065">
    <property type="entry name" value="CYP64-like"/>
    <property type="match status" value="1"/>
</dbReference>
<evidence type="ECO:0000256" key="4">
    <source>
        <dbReference type="ARBA" id="ARBA00010617"/>
    </source>
</evidence>
<evidence type="ECO:0000256" key="5">
    <source>
        <dbReference type="ARBA" id="ARBA00022617"/>
    </source>
</evidence>
<evidence type="ECO:0000256" key="14">
    <source>
        <dbReference type="SAM" id="SignalP"/>
    </source>
</evidence>
<dbReference type="InterPro" id="IPR036396">
    <property type="entry name" value="Cyt_P450_sf"/>
</dbReference>
<evidence type="ECO:0000256" key="9">
    <source>
        <dbReference type="ARBA" id="ARBA00023002"/>
    </source>
</evidence>
<name>A0ABQ8V3Q4_9AGAR</name>
<keyword evidence="14" id="KW-0732">Signal</keyword>
<evidence type="ECO:0000256" key="11">
    <source>
        <dbReference type="ARBA" id="ARBA00023033"/>
    </source>
</evidence>
<keyword evidence="7" id="KW-0479">Metal-binding</keyword>
<evidence type="ECO:0000256" key="6">
    <source>
        <dbReference type="ARBA" id="ARBA00022692"/>
    </source>
</evidence>
<organism evidence="15 16">
    <name type="scientific">Lentinula lateritia</name>
    <dbReference type="NCBI Taxonomy" id="40482"/>
    <lineage>
        <taxon>Eukaryota</taxon>
        <taxon>Fungi</taxon>
        <taxon>Dikarya</taxon>
        <taxon>Basidiomycota</taxon>
        <taxon>Agaricomycotina</taxon>
        <taxon>Agaricomycetes</taxon>
        <taxon>Agaricomycetidae</taxon>
        <taxon>Agaricales</taxon>
        <taxon>Marasmiineae</taxon>
        <taxon>Omphalotaceae</taxon>
        <taxon>Lentinula</taxon>
    </lineage>
</organism>
<dbReference type="Proteomes" id="UP001150217">
    <property type="component" value="Unassembled WGS sequence"/>
</dbReference>
<comment type="caution">
    <text evidence="15">The sequence shown here is derived from an EMBL/GenBank/DDBJ whole genome shotgun (WGS) entry which is preliminary data.</text>
</comment>
<dbReference type="PRINTS" id="PR00463">
    <property type="entry name" value="EP450I"/>
</dbReference>
<keyword evidence="8" id="KW-1133">Transmembrane helix</keyword>
<evidence type="ECO:0000313" key="16">
    <source>
        <dbReference type="Proteomes" id="UP001150217"/>
    </source>
</evidence>
<dbReference type="PANTHER" id="PTHR46300">
    <property type="entry name" value="P450, PUTATIVE (EUROFUNG)-RELATED-RELATED"/>
    <property type="match status" value="1"/>
</dbReference>
<comment type="pathway">
    <text evidence="3">Secondary metabolite biosynthesis.</text>
</comment>
<keyword evidence="11" id="KW-0503">Monooxygenase</keyword>
<accession>A0ABQ8V3Q4</accession>
<keyword evidence="9" id="KW-0560">Oxidoreductase</keyword>
<keyword evidence="5" id="KW-0349">Heme</keyword>
<evidence type="ECO:0000256" key="7">
    <source>
        <dbReference type="ARBA" id="ARBA00022723"/>
    </source>
</evidence>
<keyword evidence="12" id="KW-0472">Membrane</keyword>
<comment type="cofactor">
    <cofactor evidence="1">
        <name>heme</name>
        <dbReference type="ChEBI" id="CHEBI:30413"/>
    </cofactor>
</comment>
<dbReference type="PRINTS" id="PR00385">
    <property type="entry name" value="P450"/>
</dbReference>
<dbReference type="InterPro" id="IPR050364">
    <property type="entry name" value="Cytochrome_P450_fung"/>
</dbReference>
<evidence type="ECO:0000256" key="13">
    <source>
        <dbReference type="ARBA" id="ARBA00023180"/>
    </source>
</evidence>
<keyword evidence="6" id="KW-0812">Transmembrane</keyword>
<evidence type="ECO:0000256" key="12">
    <source>
        <dbReference type="ARBA" id="ARBA00023136"/>
    </source>
</evidence>
<keyword evidence="10" id="KW-0408">Iron</keyword>
<feature type="signal peptide" evidence="14">
    <location>
        <begin position="1"/>
        <end position="21"/>
    </location>
</feature>
<comment type="similarity">
    <text evidence="4">Belongs to the cytochrome P450 family.</text>
</comment>
<dbReference type="InterPro" id="IPR002401">
    <property type="entry name" value="Cyt_P450_E_grp-I"/>
</dbReference>
<protein>
    <submittedName>
        <fullName evidence="15">Cytochrome P450</fullName>
    </submittedName>
</protein>
<comment type="subcellular location">
    <subcellularLocation>
        <location evidence="2">Membrane</location>
        <topology evidence="2">Single-pass membrane protein</topology>
    </subcellularLocation>
</comment>
<gene>
    <name evidence="15" type="ORF">C8R41DRAFT_777246</name>
</gene>
<evidence type="ECO:0000256" key="3">
    <source>
        <dbReference type="ARBA" id="ARBA00005179"/>
    </source>
</evidence>
<feature type="chain" id="PRO_5047323530" evidence="14">
    <location>
        <begin position="22"/>
        <end position="481"/>
    </location>
</feature>
<evidence type="ECO:0000313" key="15">
    <source>
        <dbReference type="EMBL" id="KAJ4470500.1"/>
    </source>
</evidence>
<dbReference type="Pfam" id="PF00067">
    <property type="entry name" value="p450"/>
    <property type="match status" value="1"/>
</dbReference>
<dbReference type="EMBL" id="JANVFT010000091">
    <property type="protein sequence ID" value="KAJ4470500.1"/>
    <property type="molecule type" value="Genomic_DNA"/>
</dbReference>
<proteinExistence type="inferred from homology"/>
<keyword evidence="16" id="KW-1185">Reference proteome</keyword>
<evidence type="ECO:0000256" key="8">
    <source>
        <dbReference type="ARBA" id="ARBA00022989"/>
    </source>
</evidence>
<dbReference type="Gene3D" id="1.10.630.10">
    <property type="entry name" value="Cytochrome P450"/>
    <property type="match status" value="1"/>
</dbReference>
<dbReference type="InterPro" id="IPR001128">
    <property type="entry name" value="Cyt_P450"/>
</dbReference>
<dbReference type="SUPFAM" id="SSF48264">
    <property type="entry name" value="Cytochrome P450"/>
    <property type="match status" value="1"/>
</dbReference>